<evidence type="ECO:0000256" key="2">
    <source>
        <dbReference type="ARBA" id="ARBA00022737"/>
    </source>
</evidence>
<sequence>MRNPDFYTTGQPDLYTTGQPAAAAASTKNRFSVILLIGVAVAGAVFGIGTVALFIVACKYFRRKIEGHFIHPDSIHRLRIDFEKGVEATLNPANVFLKNKFSTYYKAVMPSGISYSVKKLNWTDKSFNSGNNRKLGAELEKQGKLRHPNILTPLAHVLDTYYAYLFYEHVHKGCLSDFLHTSSVSVLDWPSRCSIAIGVAQGLAFLHGCQQPIFHLDLTAKNILLKSLTEPQIGDIELFKIIDPSKGTGIISVIVGSVGYAPPGTLQLLIYAKTVNVAEQCVL</sequence>
<organism evidence="6">
    <name type="scientific">Picea sitchensis</name>
    <name type="common">Sitka spruce</name>
    <name type="synonym">Pinus sitchensis</name>
    <dbReference type="NCBI Taxonomy" id="3332"/>
    <lineage>
        <taxon>Eukaryota</taxon>
        <taxon>Viridiplantae</taxon>
        <taxon>Streptophyta</taxon>
        <taxon>Embryophyta</taxon>
        <taxon>Tracheophyta</taxon>
        <taxon>Spermatophyta</taxon>
        <taxon>Pinopsida</taxon>
        <taxon>Pinidae</taxon>
        <taxon>Conifers I</taxon>
        <taxon>Pinales</taxon>
        <taxon>Pinaceae</taxon>
        <taxon>Picea</taxon>
    </lineage>
</organism>
<keyword evidence="4" id="KW-1133">Transmembrane helix</keyword>
<proteinExistence type="evidence at transcript level"/>
<dbReference type="GO" id="GO:0004672">
    <property type="term" value="F:protein kinase activity"/>
    <property type="evidence" value="ECO:0007669"/>
    <property type="project" value="InterPro"/>
</dbReference>
<keyword evidence="2" id="KW-0677">Repeat</keyword>
<dbReference type="EMBL" id="EF083670">
    <property type="protein sequence ID" value="ABK23006.1"/>
    <property type="molecule type" value="mRNA"/>
</dbReference>
<dbReference type="PANTHER" id="PTHR48056">
    <property type="entry name" value="LRR RECEPTOR-LIKE SERINE/THREONINE-PROTEIN KINASE-RELATED"/>
    <property type="match status" value="1"/>
</dbReference>
<protein>
    <recommendedName>
        <fullName evidence="5">Protein kinase domain-containing protein</fullName>
    </recommendedName>
</protein>
<accession>A9NQU5</accession>
<keyword evidence="1" id="KW-0433">Leucine-rich repeat</keyword>
<reference evidence="6" key="1">
    <citation type="journal article" date="2008" name="BMC Genomics">
        <title>A conifer genomics resource of 200,000 spruce (Picea spp.) ESTs and 6,464 high-quality, sequence-finished full-length cDNAs for Sitka spruce (Picea sitchensis).</title>
        <authorList>
            <person name="Ralph S.G."/>
            <person name="Chun H.J."/>
            <person name="Kolosova N."/>
            <person name="Cooper D."/>
            <person name="Oddy C."/>
            <person name="Ritland C.E."/>
            <person name="Kirkpatrick R."/>
            <person name="Moore R."/>
            <person name="Barber S."/>
            <person name="Holt R.A."/>
            <person name="Jones S.J."/>
            <person name="Marra M.A."/>
            <person name="Douglas C.J."/>
            <person name="Ritland K."/>
            <person name="Bohlmann J."/>
        </authorList>
    </citation>
    <scope>NUCLEOTIDE SEQUENCE</scope>
    <source>
        <tissue evidence="6">Bark</tissue>
    </source>
</reference>
<dbReference type="Gene3D" id="1.10.510.10">
    <property type="entry name" value="Transferase(Phosphotransferase) domain 1"/>
    <property type="match status" value="1"/>
</dbReference>
<dbReference type="PROSITE" id="PS50011">
    <property type="entry name" value="PROTEIN_KINASE_DOM"/>
    <property type="match status" value="1"/>
</dbReference>
<evidence type="ECO:0000313" key="6">
    <source>
        <dbReference type="EMBL" id="ABK23006.1"/>
    </source>
</evidence>
<dbReference type="InterPro" id="IPR050647">
    <property type="entry name" value="Plant_LRR-RLKs"/>
</dbReference>
<dbReference type="Pfam" id="PF00069">
    <property type="entry name" value="Pkinase"/>
    <property type="match status" value="1"/>
</dbReference>
<evidence type="ECO:0000256" key="1">
    <source>
        <dbReference type="ARBA" id="ARBA00022614"/>
    </source>
</evidence>
<feature type="transmembrane region" description="Helical" evidence="4">
    <location>
        <begin position="33"/>
        <end position="56"/>
    </location>
</feature>
<dbReference type="PROSITE" id="PS00109">
    <property type="entry name" value="PROTEIN_KINASE_TYR"/>
    <property type="match status" value="1"/>
</dbReference>
<feature type="domain" description="Protein kinase" evidence="5">
    <location>
        <begin position="90"/>
        <end position="283"/>
    </location>
</feature>
<dbReference type="GO" id="GO:0033612">
    <property type="term" value="F:receptor serine/threonine kinase binding"/>
    <property type="evidence" value="ECO:0007669"/>
    <property type="project" value="TreeGrafter"/>
</dbReference>
<dbReference type="PANTHER" id="PTHR48056:SF17">
    <property type="entry name" value="LEUCINE-RICH REPEAT RECEPTOR PROTEIN KINASE EMS1"/>
    <property type="match status" value="1"/>
</dbReference>
<dbReference type="InterPro" id="IPR008266">
    <property type="entry name" value="Tyr_kinase_AS"/>
</dbReference>
<dbReference type="InterPro" id="IPR000719">
    <property type="entry name" value="Prot_kinase_dom"/>
</dbReference>
<dbReference type="InterPro" id="IPR011009">
    <property type="entry name" value="Kinase-like_dom_sf"/>
</dbReference>
<name>A9NQU5_PICSI</name>
<dbReference type="AlphaFoldDB" id="A9NQU5"/>
<dbReference type="SUPFAM" id="SSF56112">
    <property type="entry name" value="Protein kinase-like (PK-like)"/>
    <property type="match status" value="1"/>
</dbReference>
<dbReference type="GO" id="GO:0005524">
    <property type="term" value="F:ATP binding"/>
    <property type="evidence" value="ECO:0007669"/>
    <property type="project" value="InterPro"/>
</dbReference>
<keyword evidence="4" id="KW-0812">Transmembrane</keyword>
<evidence type="ECO:0000259" key="5">
    <source>
        <dbReference type="PROSITE" id="PS50011"/>
    </source>
</evidence>
<evidence type="ECO:0000256" key="3">
    <source>
        <dbReference type="ARBA" id="ARBA00023180"/>
    </source>
</evidence>
<evidence type="ECO:0000256" key="4">
    <source>
        <dbReference type="SAM" id="Phobius"/>
    </source>
</evidence>
<keyword evidence="4" id="KW-0472">Membrane</keyword>
<keyword evidence="3" id="KW-0325">Glycoprotein</keyword>